<dbReference type="PANTHER" id="PTHR39159">
    <property type="match status" value="1"/>
</dbReference>
<proteinExistence type="predicted"/>
<gene>
    <name evidence="3" type="ORF">IW245_002946</name>
</gene>
<comment type="caution">
    <text evidence="3">The sequence shown here is derived from an EMBL/GenBank/DDBJ whole genome shotgun (WGS) entry which is preliminary data.</text>
</comment>
<reference evidence="3" key="1">
    <citation type="submission" date="2020-11" db="EMBL/GenBank/DDBJ databases">
        <title>Sequencing the genomes of 1000 actinobacteria strains.</title>
        <authorList>
            <person name="Klenk H.-P."/>
        </authorList>
    </citation>
    <scope>NUCLEOTIDE SEQUENCE</scope>
    <source>
        <strain evidence="3">DSM 45356</strain>
    </source>
</reference>
<dbReference type="InterPro" id="IPR050212">
    <property type="entry name" value="Ntdp-like"/>
</dbReference>
<evidence type="ECO:0000313" key="3">
    <source>
        <dbReference type="EMBL" id="MBG6136752.1"/>
    </source>
</evidence>
<keyword evidence="1" id="KW-0378">Hydrolase</keyword>
<accession>A0A8J7KPW0</accession>
<dbReference type="Gene3D" id="2.40.380.10">
    <property type="entry name" value="FomD-like"/>
    <property type="match status" value="1"/>
</dbReference>
<evidence type="ECO:0000259" key="2">
    <source>
        <dbReference type="Pfam" id="PF04167"/>
    </source>
</evidence>
<dbReference type="SUPFAM" id="SSF159234">
    <property type="entry name" value="FomD-like"/>
    <property type="match status" value="1"/>
</dbReference>
<evidence type="ECO:0000313" key="4">
    <source>
        <dbReference type="Proteomes" id="UP000622552"/>
    </source>
</evidence>
<dbReference type="InterPro" id="IPR007295">
    <property type="entry name" value="DUF402"/>
</dbReference>
<sequence length="226" mass="25790">MTFPRGQTIIRRHRLPDGRISSVLSGRVVSDDEHGLALWVDAGSQTLRRVDAAGQPTRQLSLLTALRMTTLFAPHTWQPFRTLMLMPPGAAHSIWWSWRPDGEFASWYVNLERPAVRWAGGVDVCDQELDLLFHRDGTWMWKDEAQFDEYTGEPAFWDEAEGTAVRAEGERLLALARAGAAPFDGRLLDFQPDPAWRPTLVPHWWDLPAEATCWDADYFRTEDVSD</sequence>
<organism evidence="3 4">
    <name type="scientific">Longispora fulva</name>
    <dbReference type="NCBI Taxonomy" id="619741"/>
    <lineage>
        <taxon>Bacteria</taxon>
        <taxon>Bacillati</taxon>
        <taxon>Actinomycetota</taxon>
        <taxon>Actinomycetes</taxon>
        <taxon>Micromonosporales</taxon>
        <taxon>Micromonosporaceae</taxon>
        <taxon>Longispora</taxon>
    </lineage>
</organism>
<dbReference type="RefSeq" id="WP_197003686.1">
    <property type="nucleotide sequence ID" value="NZ_BONS01000016.1"/>
</dbReference>
<evidence type="ECO:0000256" key="1">
    <source>
        <dbReference type="ARBA" id="ARBA00022801"/>
    </source>
</evidence>
<dbReference type="AlphaFoldDB" id="A0A8J7KPW0"/>
<dbReference type="EMBL" id="JADOUF010000001">
    <property type="protein sequence ID" value="MBG6136752.1"/>
    <property type="molecule type" value="Genomic_DNA"/>
</dbReference>
<dbReference type="InterPro" id="IPR035930">
    <property type="entry name" value="FomD-like_sf"/>
</dbReference>
<protein>
    <recommendedName>
        <fullName evidence="2">DUF402 domain-containing protein</fullName>
    </recommendedName>
</protein>
<dbReference type="Pfam" id="PF04167">
    <property type="entry name" value="DUF402"/>
    <property type="match status" value="1"/>
</dbReference>
<dbReference type="Proteomes" id="UP000622552">
    <property type="component" value="Unassembled WGS sequence"/>
</dbReference>
<feature type="domain" description="DUF402" evidence="2">
    <location>
        <begin position="75"/>
        <end position="179"/>
    </location>
</feature>
<name>A0A8J7KPW0_9ACTN</name>
<keyword evidence="4" id="KW-1185">Reference proteome</keyword>
<dbReference type="GO" id="GO:0016787">
    <property type="term" value="F:hydrolase activity"/>
    <property type="evidence" value="ECO:0007669"/>
    <property type="project" value="UniProtKB-KW"/>
</dbReference>
<dbReference type="PANTHER" id="PTHR39159:SF1">
    <property type="entry name" value="UPF0374 PROTEIN YGAC"/>
    <property type="match status" value="1"/>
</dbReference>